<protein>
    <submittedName>
        <fullName evidence="2">Uncharacterized protein</fullName>
    </submittedName>
</protein>
<comment type="caution">
    <text evidence="2">The sequence shown here is derived from an EMBL/GenBank/DDBJ whole genome shotgun (WGS) entry which is preliminary data.</text>
</comment>
<feature type="compositionally biased region" description="Basic and acidic residues" evidence="1">
    <location>
        <begin position="1"/>
        <end position="13"/>
    </location>
</feature>
<accession>A0AAP0IMH8</accession>
<feature type="region of interest" description="Disordered" evidence="1">
    <location>
        <begin position="1"/>
        <end position="56"/>
    </location>
</feature>
<reference evidence="2 3" key="1">
    <citation type="submission" date="2024-01" db="EMBL/GenBank/DDBJ databases">
        <title>Genome assemblies of Stephania.</title>
        <authorList>
            <person name="Yang L."/>
        </authorList>
    </citation>
    <scope>NUCLEOTIDE SEQUENCE [LARGE SCALE GENOMIC DNA]</scope>
    <source>
        <strain evidence="2">JXDWG</strain>
        <tissue evidence="2">Leaf</tissue>
    </source>
</reference>
<name>A0AAP0IMH8_9MAGN</name>
<dbReference type="EMBL" id="JBBNAG010000007">
    <property type="protein sequence ID" value="KAK9118167.1"/>
    <property type="molecule type" value="Genomic_DNA"/>
</dbReference>
<proteinExistence type="predicted"/>
<dbReference type="AlphaFoldDB" id="A0AAP0IMH8"/>
<evidence type="ECO:0000313" key="2">
    <source>
        <dbReference type="EMBL" id="KAK9118167.1"/>
    </source>
</evidence>
<sequence length="142" mass="15354">MEVHLALSRKDEPPVLLGTVVPPQQDERSSPSRVPPSEAMREGNGQGIDAPLLTPRHTPVIETGQPIGKTLVIAGRLLGDLPSLAPKIIRSSIEPRLNDECVLRTGEAPLHEDDLLSLSEDSVESEVNGRGFDINEVIEDTL</sequence>
<gene>
    <name evidence="2" type="ORF">Scep_016260</name>
</gene>
<keyword evidence="3" id="KW-1185">Reference proteome</keyword>
<organism evidence="2 3">
    <name type="scientific">Stephania cephalantha</name>
    <dbReference type="NCBI Taxonomy" id="152367"/>
    <lineage>
        <taxon>Eukaryota</taxon>
        <taxon>Viridiplantae</taxon>
        <taxon>Streptophyta</taxon>
        <taxon>Embryophyta</taxon>
        <taxon>Tracheophyta</taxon>
        <taxon>Spermatophyta</taxon>
        <taxon>Magnoliopsida</taxon>
        <taxon>Ranunculales</taxon>
        <taxon>Menispermaceae</taxon>
        <taxon>Menispermoideae</taxon>
        <taxon>Cissampelideae</taxon>
        <taxon>Stephania</taxon>
    </lineage>
</organism>
<dbReference type="Proteomes" id="UP001419268">
    <property type="component" value="Unassembled WGS sequence"/>
</dbReference>
<evidence type="ECO:0000313" key="3">
    <source>
        <dbReference type="Proteomes" id="UP001419268"/>
    </source>
</evidence>
<evidence type="ECO:0000256" key="1">
    <source>
        <dbReference type="SAM" id="MobiDB-lite"/>
    </source>
</evidence>